<dbReference type="PANTHER" id="PTHR24148:SF73">
    <property type="entry name" value="HET DOMAIN PROTEIN (AFU_ORTHOLOGUE AFUA_8G01020)"/>
    <property type="match status" value="1"/>
</dbReference>
<evidence type="ECO:0000313" key="3">
    <source>
        <dbReference type="Proteomes" id="UP000019473"/>
    </source>
</evidence>
<gene>
    <name evidence="2" type="ORF">A1O7_08369</name>
</gene>
<keyword evidence="3" id="KW-1185">Reference proteome</keyword>
<dbReference type="PANTHER" id="PTHR24148">
    <property type="entry name" value="ANKYRIN REPEAT DOMAIN-CONTAINING PROTEIN 39 HOMOLOG-RELATED"/>
    <property type="match status" value="1"/>
</dbReference>
<dbReference type="VEuPathDB" id="FungiDB:A1O7_08369"/>
<proteinExistence type="predicted"/>
<protein>
    <recommendedName>
        <fullName evidence="1">Heterokaryon incompatibility domain-containing protein</fullName>
    </recommendedName>
</protein>
<sequence length="586" mass="66339">MPFWARESGAVFPAPATRIHLARRDVPNHLKRREYVYESLTETHDFRLLELLPGNKNEQIRCRLKLARLAAQPLYNAVSYTWGQPPADKTILVNDLEFRVRQNLYELLLDLRHPRHSQTYWIDAICINQRDNLERSAQVRRMALIFQTAVGVVAWLKNHRFPLASNDDARVVSVSGALRLGSPTYQHDHTYQQDQRPDLAAIEAFFDHEYWRRRWIIQELALARSALICCGTFTVPFTYVRTLIQLYSSWITNYRGRDVPRRRAGSIENSLAARILDLQGSPRGPDVTLEQLLRDYASTECAEPLDNVYALVSMSRLASESFPVSYDVSKLDLLLTTVEFSSARQSLNPTKAIPFALALGKQLGIKMDELVPTARALRIRPETGGRDCHVVSTLCRRGIVTSSRVDDVALFGRAQALRERCQGLTHFDTTFPISRNIQPIREATSASDAYFSAGIPSDCADIWGPCDQWTVSPRDLFAFIWQRTHLAYGERSLEGMYLGFASARTEAGDVVYQFPGTSVAILLRKVAGGSLFEIRGRARLARVTVRDAFMLNEAYEEPTQEDAEDLSVASVGWRTLDLIRLASAEL</sequence>
<evidence type="ECO:0000313" key="2">
    <source>
        <dbReference type="EMBL" id="EXJ55442.1"/>
    </source>
</evidence>
<dbReference type="RefSeq" id="XP_007760552.1">
    <property type="nucleotide sequence ID" value="XM_007762362.1"/>
</dbReference>
<dbReference type="Proteomes" id="UP000019473">
    <property type="component" value="Unassembled WGS sequence"/>
</dbReference>
<evidence type="ECO:0000259" key="1">
    <source>
        <dbReference type="Pfam" id="PF06985"/>
    </source>
</evidence>
<dbReference type="Pfam" id="PF06985">
    <property type="entry name" value="HET"/>
    <property type="match status" value="1"/>
</dbReference>
<dbReference type="OrthoDB" id="4850726at2759"/>
<dbReference type="STRING" id="1182544.W9VIF2"/>
<reference evidence="2 3" key="1">
    <citation type="submission" date="2013-03" db="EMBL/GenBank/DDBJ databases">
        <title>The Genome Sequence of Cladophialophora yegresii CBS 114405.</title>
        <authorList>
            <consortium name="The Broad Institute Genomics Platform"/>
            <person name="Cuomo C."/>
            <person name="de Hoog S."/>
            <person name="Gorbushina A."/>
            <person name="Walker B."/>
            <person name="Young S.K."/>
            <person name="Zeng Q."/>
            <person name="Gargeya S."/>
            <person name="Fitzgerald M."/>
            <person name="Haas B."/>
            <person name="Abouelleil A."/>
            <person name="Allen A.W."/>
            <person name="Alvarado L."/>
            <person name="Arachchi H.M."/>
            <person name="Berlin A.M."/>
            <person name="Chapman S.B."/>
            <person name="Gainer-Dewar J."/>
            <person name="Goldberg J."/>
            <person name="Griggs A."/>
            <person name="Gujja S."/>
            <person name="Hansen M."/>
            <person name="Howarth C."/>
            <person name="Imamovic A."/>
            <person name="Ireland A."/>
            <person name="Larimer J."/>
            <person name="McCowan C."/>
            <person name="Murphy C."/>
            <person name="Pearson M."/>
            <person name="Poon T.W."/>
            <person name="Priest M."/>
            <person name="Roberts A."/>
            <person name="Saif S."/>
            <person name="Shea T."/>
            <person name="Sisk P."/>
            <person name="Sykes S."/>
            <person name="Wortman J."/>
            <person name="Nusbaum C."/>
            <person name="Birren B."/>
        </authorList>
    </citation>
    <scope>NUCLEOTIDE SEQUENCE [LARGE SCALE GENOMIC DNA]</scope>
    <source>
        <strain evidence="2 3">CBS 114405</strain>
    </source>
</reference>
<dbReference type="AlphaFoldDB" id="W9VIF2"/>
<dbReference type="InterPro" id="IPR010730">
    <property type="entry name" value="HET"/>
</dbReference>
<dbReference type="InterPro" id="IPR052895">
    <property type="entry name" value="HetReg/Transcr_Mod"/>
</dbReference>
<comment type="caution">
    <text evidence="2">The sequence shown here is derived from an EMBL/GenBank/DDBJ whole genome shotgun (WGS) entry which is preliminary data.</text>
</comment>
<name>W9VIF2_9EURO</name>
<dbReference type="GeneID" id="19182937"/>
<feature type="domain" description="Heterokaryon incompatibility" evidence="1">
    <location>
        <begin position="75"/>
        <end position="219"/>
    </location>
</feature>
<dbReference type="HOGENOM" id="CLU_465393_0_0_1"/>
<organism evidence="2 3">
    <name type="scientific">Cladophialophora yegresii CBS 114405</name>
    <dbReference type="NCBI Taxonomy" id="1182544"/>
    <lineage>
        <taxon>Eukaryota</taxon>
        <taxon>Fungi</taxon>
        <taxon>Dikarya</taxon>
        <taxon>Ascomycota</taxon>
        <taxon>Pezizomycotina</taxon>
        <taxon>Eurotiomycetes</taxon>
        <taxon>Chaetothyriomycetidae</taxon>
        <taxon>Chaetothyriales</taxon>
        <taxon>Herpotrichiellaceae</taxon>
        <taxon>Cladophialophora</taxon>
    </lineage>
</organism>
<dbReference type="eggNOG" id="ENOG502SRNF">
    <property type="taxonomic scope" value="Eukaryota"/>
</dbReference>
<accession>W9VIF2</accession>
<dbReference type="EMBL" id="AMGW01000006">
    <property type="protein sequence ID" value="EXJ55442.1"/>
    <property type="molecule type" value="Genomic_DNA"/>
</dbReference>